<proteinExistence type="predicted"/>
<comment type="caution">
    <text evidence="1">The sequence shown here is derived from an EMBL/GenBank/DDBJ whole genome shotgun (WGS) entry which is preliminary data.</text>
</comment>
<dbReference type="InterPro" id="IPR017900">
    <property type="entry name" value="4Fe4S_Fe_S_CS"/>
</dbReference>
<feature type="non-terminal residue" evidence="1">
    <location>
        <position position="82"/>
    </location>
</feature>
<dbReference type="PROSITE" id="PS00198">
    <property type="entry name" value="4FE4S_FER_1"/>
    <property type="match status" value="1"/>
</dbReference>
<feature type="non-terminal residue" evidence="1">
    <location>
        <position position="1"/>
    </location>
</feature>
<protein>
    <recommendedName>
        <fullName evidence="2">4Fe-4S ferredoxin-type domain-containing protein</fullName>
    </recommendedName>
</protein>
<evidence type="ECO:0000313" key="1">
    <source>
        <dbReference type="EMBL" id="GAH54613.1"/>
    </source>
</evidence>
<organism evidence="1">
    <name type="scientific">marine sediment metagenome</name>
    <dbReference type="NCBI Taxonomy" id="412755"/>
    <lineage>
        <taxon>unclassified sequences</taxon>
        <taxon>metagenomes</taxon>
        <taxon>ecological metagenomes</taxon>
    </lineage>
</organism>
<reference evidence="1" key="1">
    <citation type="journal article" date="2014" name="Front. Microbiol.">
        <title>High frequency of phylogenetically diverse reductive dehalogenase-homologous genes in deep subseafloor sedimentary metagenomes.</title>
        <authorList>
            <person name="Kawai M."/>
            <person name="Futagami T."/>
            <person name="Toyoda A."/>
            <person name="Takaki Y."/>
            <person name="Nishi S."/>
            <person name="Hori S."/>
            <person name="Arai W."/>
            <person name="Tsubouchi T."/>
            <person name="Morono Y."/>
            <person name="Uchiyama I."/>
            <person name="Ito T."/>
            <person name="Fujiyama A."/>
            <person name="Inagaki F."/>
            <person name="Takami H."/>
        </authorList>
    </citation>
    <scope>NUCLEOTIDE SEQUENCE</scope>
    <source>
        <strain evidence="1">Expedition CK06-06</strain>
    </source>
</reference>
<accession>X1IAM1</accession>
<gene>
    <name evidence="1" type="ORF">S03H2_26798</name>
</gene>
<evidence type="ECO:0008006" key="2">
    <source>
        <dbReference type="Google" id="ProtNLM"/>
    </source>
</evidence>
<sequence>AEAARCLACGICSECMSCAFACGVDAIDHDMPARQSKIDVGAVILAPGYQIYRAELSEEFGLGRYPNVVTSLQYERKGEFRP</sequence>
<dbReference type="AlphaFoldDB" id="X1IAM1"/>
<name>X1IAM1_9ZZZZ</name>
<dbReference type="EMBL" id="BARU01015713">
    <property type="protein sequence ID" value="GAH54613.1"/>
    <property type="molecule type" value="Genomic_DNA"/>
</dbReference>